<dbReference type="EMBL" id="LSSM01001857">
    <property type="protein sequence ID" value="OMJ24314.1"/>
    <property type="molecule type" value="Genomic_DNA"/>
</dbReference>
<name>A0A1R1YBQ1_9FUNG</name>
<comment type="caution">
    <text evidence="1">The sequence shown here is derived from an EMBL/GenBank/DDBJ whole genome shotgun (WGS) entry which is preliminary data.</text>
</comment>
<gene>
    <name evidence="1" type="ORF">AYI69_g4680</name>
</gene>
<keyword evidence="2" id="KW-1185">Reference proteome</keyword>
<evidence type="ECO:0000313" key="1">
    <source>
        <dbReference type="EMBL" id="OMJ24314.1"/>
    </source>
</evidence>
<proteinExistence type="predicted"/>
<organism evidence="1 2">
    <name type="scientific">Smittium culicis</name>
    <dbReference type="NCBI Taxonomy" id="133412"/>
    <lineage>
        <taxon>Eukaryota</taxon>
        <taxon>Fungi</taxon>
        <taxon>Fungi incertae sedis</taxon>
        <taxon>Zoopagomycota</taxon>
        <taxon>Kickxellomycotina</taxon>
        <taxon>Harpellomycetes</taxon>
        <taxon>Harpellales</taxon>
        <taxon>Legeriomycetaceae</taxon>
        <taxon>Smittium</taxon>
    </lineage>
</organism>
<protein>
    <submittedName>
        <fullName evidence="1">Uncharacterized protein</fullName>
    </submittedName>
</protein>
<accession>A0A1R1YBQ1</accession>
<reference evidence="2" key="1">
    <citation type="submission" date="2017-01" db="EMBL/GenBank/DDBJ databases">
        <authorList>
            <person name="Wang Y."/>
            <person name="White M."/>
            <person name="Kvist S."/>
            <person name="Moncalvo J.-M."/>
        </authorList>
    </citation>
    <scope>NUCLEOTIDE SEQUENCE [LARGE SCALE GENOMIC DNA]</scope>
    <source>
        <strain evidence="2">ID-206-W2</strain>
    </source>
</reference>
<dbReference type="AlphaFoldDB" id="A0A1R1YBQ1"/>
<evidence type="ECO:0000313" key="2">
    <source>
        <dbReference type="Proteomes" id="UP000187429"/>
    </source>
</evidence>
<dbReference type="Proteomes" id="UP000187429">
    <property type="component" value="Unassembled WGS sequence"/>
</dbReference>
<sequence>MVQISRSLLLSQSPPTLQVSSLEMSTLATISSSDSSPLSDVCPHPSATALVSSVTVRVKLDNRNIVHRPIVLVSAMDFYSLDFE</sequence>